<proteinExistence type="predicted"/>
<reference evidence="1 2" key="1">
    <citation type="submission" date="2019-10" db="EMBL/GenBank/DDBJ databases">
        <title>Pseudoalteromonas rubra S4059.</title>
        <authorList>
            <person name="Paulsen S."/>
            <person name="Wang X."/>
        </authorList>
    </citation>
    <scope>NUCLEOTIDE SEQUENCE [LARGE SCALE GENOMIC DNA]</scope>
    <source>
        <strain evidence="1 2">S4059</strain>
    </source>
</reference>
<protein>
    <submittedName>
        <fullName evidence="1">Uncharacterized protein</fullName>
    </submittedName>
</protein>
<gene>
    <name evidence="1" type="ORF">CWC22_010115</name>
</gene>
<sequence>MNSEVMMKLLLFLSIVFWSTLSHSKREISIEASLTLEQTYLEESLVKGNEVVIEMVKSGNFSPDPQVRFDYLNFYFPEKETRVLGYQPVYFNYGHADKYIGCCINHGTAVVLSKLPSESGTDLQ</sequence>
<dbReference type="STRING" id="43658.AT705_03180"/>
<dbReference type="AlphaFoldDB" id="A0A5S3UWF7"/>
<dbReference type="RefSeq" id="WP_138538187.1">
    <property type="nucleotide sequence ID" value="NZ_CP045429.1"/>
</dbReference>
<dbReference type="Proteomes" id="UP000305729">
    <property type="component" value="Chromosome 1"/>
</dbReference>
<evidence type="ECO:0000313" key="2">
    <source>
        <dbReference type="Proteomes" id="UP000305729"/>
    </source>
</evidence>
<accession>A0A5S3UWF7</accession>
<organism evidence="1 2">
    <name type="scientific">Pseudoalteromonas rubra</name>
    <dbReference type="NCBI Taxonomy" id="43658"/>
    <lineage>
        <taxon>Bacteria</taxon>
        <taxon>Pseudomonadati</taxon>
        <taxon>Pseudomonadota</taxon>
        <taxon>Gammaproteobacteria</taxon>
        <taxon>Alteromonadales</taxon>
        <taxon>Pseudoalteromonadaceae</taxon>
        <taxon>Pseudoalteromonas</taxon>
    </lineage>
</organism>
<name>A0A5S3UWF7_9GAMM</name>
<evidence type="ECO:0000313" key="1">
    <source>
        <dbReference type="EMBL" id="QPB83326.1"/>
    </source>
</evidence>
<dbReference type="EMBL" id="CP045429">
    <property type="protein sequence ID" value="QPB83326.1"/>
    <property type="molecule type" value="Genomic_DNA"/>
</dbReference>